<reference evidence="1 2" key="1">
    <citation type="submission" date="2021-03" db="EMBL/GenBank/DDBJ databases">
        <title>Fibrella sp. HMF5405 genome sequencing and assembly.</title>
        <authorList>
            <person name="Kang H."/>
            <person name="Kim H."/>
            <person name="Bae S."/>
            <person name="Joh K."/>
        </authorList>
    </citation>
    <scope>NUCLEOTIDE SEQUENCE [LARGE SCALE GENOMIC DNA]</scope>
    <source>
        <strain evidence="1 2">HMF5405</strain>
    </source>
</reference>
<dbReference type="RefSeq" id="WP_207332774.1">
    <property type="nucleotide sequence ID" value="NZ_JAFMYW010000013.1"/>
</dbReference>
<sequence length="185" mass="20131">MRGIRFIIQPPAPTPLVIHDTIPGNEEISETGVLKQVDDAGYPMVTLTIEWPKQKRTEQFILNLEDIRTVPLATLSGLVGQSVSFRYTTEQTNALLDIEVGGRFLLDADAGVITNETSKVTGVLGADEITTGDVPGLLMITATDGEITEFPFFITSELLEVNGSVVTAFYEERTTNTITAITITK</sequence>
<gene>
    <name evidence="1" type="ORF">J2I46_29880</name>
</gene>
<keyword evidence="2" id="KW-1185">Reference proteome</keyword>
<proteinExistence type="predicted"/>
<organism evidence="1 2">
    <name type="scientific">Fibrella forsythiae</name>
    <dbReference type="NCBI Taxonomy" id="2817061"/>
    <lineage>
        <taxon>Bacteria</taxon>
        <taxon>Pseudomonadati</taxon>
        <taxon>Bacteroidota</taxon>
        <taxon>Cytophagia</taxon>
        <taxon>Cytophagales</taxon>
        <taxon>Spirosomataceae</taxon>
        <taxon>Fibrella</taxon>
    </lineage>
</organism>
<evidence type="ECO:0000313" key="2">
    <source>
        <dbReference type="Proteomes" id="UP000664628"/>
    </source>
</evidence>
<dbReference type="EMBL" id="JAFMYW010000013">
    <property type="protein sequence ID" value="MBO0952824.1"/>
    <property type="molecule type" value="Genomic_DNA"/>
</dbReference>
<evidence type="ECO:0008006" key="3">
    <source>
        <dbReference type="Google" id="ProtNLM"/>
    </source>
</evidence>
<comment type="caution">
    <text evidence="1">The sequence shown here is derived from an EMBL/GenBank/DDBJ whole genome shotgun (WGS) entry which is preliminary data.</text>
</comment>
<dbReference type="Proteomes" id="UP000664628">
    <property type="component" value="Unassembled WGS sequence"/>
</dbReference>
<name>A0ABS3JS44_9BACT</name>
<protein>
    <recommendedName>
        <fullName evidence="3">Cohesin domain-containing protein</fullName>
    </recommendedName>
</protein>
<evidence type="ECO:0000313" key="1">
    <source>
        <dbReference type="EMBL" id="MBO0952824.1"/>
    </source>
</evidence>
<accession>A0ABS3JS44</accession>